<dbReference type="KEGG" id="dpx:DAPPUDRAFT_315406"/>
<feature type="compositionally biased region" description="Basic and acidic residues" evidence="1">
    <location>
        <begin position="22"/>
        <end position="36"/>
    </location>
</feature>
<gene>
    <name evidence="3" type="ORF">DAPPUDRAFT_315406</name>
</gene>
<evidence type="ECO:0000259" key="2">
    <source>
        <dbReference type="Pfam" id="PF25793"/>
    </source>
</evidence>
<reference evidence="3 4" key="1">
    <citation type="journal article" date="2011" name="Science">
        <title>The ecoresponsive genome of Daphnia pulex.</title>
        <authorList>
            <person name="Colbourne J.K."/>
            <person name="Pfrender M.E."/>
            <person name="Gilbert D."/>
            <person name="Thomas W.K."/>
            <person name="Tucker A."/>
            <person name="Oakley T.H."/>
            <person name="Tokishita S."/>
            <person name="Aerts A."/>
            <person name="Arnold G.J."/>
            <person name="Basu M.K."/>
            <person name="Bauer D.J."/>
            <person name="Caceres C.E."/>
            <person name="Carmel L."/>
            <person name="Casola C."/>
            <person name="Choi J.H."/>
            <person name="Detter J.C."/>
            <person name="Dong Q."/>
            <person name="Dusheyko S."/>
            <person name="Eads B.D."/>
            <person name="Frohlich T."/>
            <person name="Geiler-Samerotte K.A."/>
            <person name="Gerlach D."/>
            <person name="Hatcher P."/>
            <person name="Jogdeo S."/>
            <person name="Krijgsveld J."/>
            <person name="Kriventseva E.V."/>
            <person name="Kultz D."/>
            <person name="Laforsch C."/>
            <person name="Lindquist E."/>
            <person name="Lopez J."/>
            <person name="Manak J.R."/>
            <person name="Muller J."/>
            <person name="Pangilinan J."/>
            <person name="Patwardhan R.P."/>
            <person name="Pitluck S."/>
            <person name="Pritham E.J."/>
            <person name="Rechtsteiner A."/>
            <person name="Rho M."/>
            <person name="Rogozin I.B."/>
            <person name="Sakarya O."/>
            <person name="Salamov A."/>
            <person name="Schaack S."/>
            <person name="Shapiro H."/>
            <person name="Shiga Y."/>
            <person name="Skalitzky C."/>
            <person name="Smith Z."/>
            <person name="Souvorov A."/>
            <person name="Sung W."/>
            <person name="Tang Z."/>
            <person name="Tsuchiya D."/>
            <person name="Tu H."/>
            <person name="Vos H."/>
            <person name="Wang M."/>
            <person name="Wolf Y.I."/>
            <person name="Yamagata H."/>
            <person name="Yamada T."/>
            <person name="Ye Y."/>
            <person name="Shaw J.R."/>
            <person name="Andrews J."/>
            <person name="Crease T.J."/>
            <person name="Tang H."/>
            <person name="Lucas S.M."/>
            <person name="Robertson H.M."/>
            <person name="Bork P."/>
            <person name="Koonin E.V."/>
            <person name="Zdobnov E.M."/>
            <person name="Grigoriev I.V."/>
            <person name="Lynch M."/>
            <person name="Boore J.L."/>
        </authorList>
    </citation>
    <scope>NUCLEOTIDE SEQUENCE [LARGE SCALE GENOMIC DNA]</scope>
</reference>
<dbReference type="AlphaFoldDB" id="E9G9N0"/>
<proteinExistence type="predicted"/>
<organism evidence="3 4">
    <name type="scientific">Daphnia pulex</name>
    <name type="common">Water flea</name>
    <dbReference type="NCBI Taxonomy" id="6669"/>
    <lineage>
        <taxon>Eukaryota</taxon>
        <taxon>Metazoa</taxon>
        <taxon>Ecdysozoa</taxon>
        <taxon>Arthropoda</taxon>
        <taxon>Crustacea</taxon>
        <taxon>Branchiopoda</taxon>
        <taxon>Diplostraca</taxon>
        <taxon>Cladocera</taxon>
        <taxon>Anomopoda</taxon>
        <taxon>Daphniidae</taxon>
        <taxon>Daphnia</taxon>
    </lineage>
</organism>
<sequence length="206" mass="23022">MQELERFRHPNKPFTYRLNRQHKADYTKGPVREDPQNTKGSKLEAFSDYLTDHRPVSASMYALVRNAIALLVGGQGSLHNIAGNLYQSQFIKRTFGKKAMKPQLVADLISYIMPKLLGEENSGVSAIQITDGSTERIMYTYKFQTTSKEDLEIIAGSGKKNTLPKKKRVGRASTVRSLPLSPPFTPSPIPTSPFPELPVRTAEQTV</sequence>
<dbReference type="HOGENOM" id="CLU_1333122_0_0_1"/>
<feature type="compositionally biased region" description="Pro residues" evidence="1">
    <location>
        <begin position="180"/>
        <end position="196"/>
    </location>
</feature>
<feature type="domain" description="Nuclear factor related to kappa-B-binding protein second winged helix" evidence="2">
    <location>
        <begin position="2"/>
        <end position="121"/>
    </location>
</feature>
<evidence type="ECO:0000313" key="3">
    <source>
        <dbReference type="EMBL" id="EFX83591.1"/>
    </source>
</evidence>
<keyword evidence="4" id="KW-1185">Reference proteome</keyword>
<accession>E9G9N0</accession>
<evidence type="ECO:0000256" key="1">
    <source>
        <dbReference type="SAM" id="MobiDB-lite"/>
    </source>
</evidence>
<name>E9G9N0_DAPPU</name>
<dbReference type="Pfam" id="PF25793">
    <property type="entry name" value="WHD_2nd_NFRKB"/>
    <property type="match status" value="1"/>
</dbReference>
<dbReference type="EMBL" id="GL732536">
    <property type="protein sequence ID" value="EFX83591.1"/>
    <property type="molecule type" value="Genomic_DNA"/>
</dbReference>
<dbReference type="PhylomeDB" id="E9G9N0"/>
<protein>
    <recommendedName>
        <fullName evidence="2">Nuclear factor related to kappa-B-binding protein second winged helix domain-containing protein</fullName>
    </recommendedName>
</protein>
<feature type="region of interest" description="Disordered" evidence="1">
    <location>
        <begin position="162"/>
        <end position="206"/>
    </location>
</feature>
<feature type="region of interest" description="Disordered" evidence="1">
    <location>
        <begin position="19"/>
        <end position="40"/>
    </location>
</feature>
<evidence type="ECO:0000313" key="4">
    <source>
        <dbReference type="Proteomes" id="UP000000305"/>
    </source>
</evidence>
<dbReference type="Proteomes" id="UP000000305">
    <property type="component" value="Unassembled WGS sequence"/>
</dbReference>
<dbReference type="InterPro" id="IPR057748">
    <property type="entry name" value="NFRKB_WH_2"/>
</dbReference>
<dbReference type="InParanoid" id="E9G9N0"/>